<protein>
    <submittedName>
        <fullName evidence="2">Uncharacterized protein</fullName>
    </submittedName>
</protein>
<dbReference type="AlphaFoldDB" id="A0A6A6B4H3"/>
<dbReference type="Pfam" id="PF19271">
    <property type="entry name" value="Nis1"/>
    <property type="match status" value="1"/>
</dbReference>
<dbReference type="EMBL" id="ML995494">
    <property type="protein sequence ID" value="KAF2138950.1"/>
    <property type="molecule type" value="Genomic_DNA"/>
</dbReference>
<accession>A0A6A6B4H3</accession>
<evidence type="ECO:0000313" key="3">
    <source>
        <dbReference type="Proteomes" id="UP000799438"/>
    </source>
</evidence>
<reference evidence="2" key="1">
    <citation type="journal article" date="2020" name="Stud. Mycol.">
        <title>101 Dothideomycetes genomes: a test case for predicting lifestyles and emergence of pathogens.</title>
        <authorList>
            <person name="Haridas S."/>
            <person name="Albert R."/>
            <person name="Binder M."/>
            <person name="Bloem J."/>
            <person name="Labutti K."/>
            <person name="Salamov A."/>
            <person name="Andreopoulos B."/>
            <person name="Baker S."/>
            <person name="Barry K."/>
            <person name="Bills G."/>
            <person name="Bluhm B."/>
            <person name="Cannon C."/>
            <person name="Castanera R."/>
            <person name="Culley D."/>
            <person name="Daum C."/>
            <person name="Ezra D."/>
            <person name="Gonzalez J."/>
            <person name="Henrissat B."/>
            <person name="Kuo A."/>
            <person name="Liang C."/>
            <person name="Lipzen A."/>
            <person name="Lutzoni F."/>
            <person name="Magnuson J."/>
            <person name="Mondo S."/>
            <person name="Nolan M."/>
            <person name="Ohm R."/>
            <person name="Pangilinan J."/>
            <person name="Park H.-J."/>
            <person name="Ramirez L."/>
            <person name="Alfaro M."/>
            <person name="Sun H."/>
            <person name="Tritt A."/>
            <person name="Yoshinaga Y."/>
            <person name="Zwiers L.-H."/>
            <person name="Turgeon B."/>
            <person name="Goodwin S."/>
            <person name="Spatafora J."/>
            <person name="Crous P."/>
            <person name="Grigoriev I."/>
        </authorList>
    </citation>
    <scope>NUCLEOTIDE SEQUENCE</scope>
    <source>
        <strain evidence="2">CBS 121167</strain>
    </source>
</reference>
<feature type="chain" id="PRO_5025581553" evidence="1">
    <location>
        <begin position="20"/>
        <end position="136"/>
    </location>
</feature>
<proteinExistence type="predicted"/>
<dbReference type="GeneID" id="54298430"/>
<dbReference type="OrthoDB" id="3913322at2759"/>
<organism evidence="2 3">
    <name type="scientific">Aplosporella prunicola CBS 121167</name>
    <dbReference type="NCBI Taxonomy" id="1176127"/>
    <lineage>
        <taxon>Eukaryota</taxon>
        <taxon>Fungi</taxon>
        <taxon>Dikarya</taxon>
        <taxon>Ascomycota</taxon>
        <taxon>Pezizomycotina</taxon>
        <taxon>Dothideomycetes</taxon>
        <taxon>Dothideomycetes incertae sedis</taxon>
        <taxon>Botryosphaeriales</taxon>
        <taxon>Aplosporellaceae</taxon>
        <taxon>Aplosporella</taxon>
    </lineage>
</organism>
<evidence type="ECO:0000313" key="2">
    <source>
        <dbReference type="EMBL" id="KAF2138950.1"/>
    </source>
</evidence>
<dbReference type="RefSeq" id="XP_033394663.1">
    <property type="nucleotide sequence ID" value="XM_033540934.1"/>
</dbReference>
<name>A0A6A6B4H3_9PEZI</name>
<keyword evidence="3" id="KW-1185">Reference proteome</keyword>
<dbReference type="Proteomes" id="UP000799438">
    <property type="component" value="Unassembled WGS sequence"/>
</dbReference>
<sequence>MRAAAILSVLGGLIGSTSAIISGIAVPSEIWPGQTIRVTIITSNYIQTVQDVAISFGISPQNNYHEGWLGQFLSSKFLGPDDSNIIENRSHVITIPESQPIGPAVIGATLFSLYGVSTGGVLTQFTANTTIVPLEA</sequence>
<dbReference type="InterPro" id="IPR045469">
    <property type="entry name" value="Nis1"/>
</dbReference>
<feature type="signal peptide" evidence="1">
    <location>
        <begin position="1"/>
        <end position="19"/>
    </location>
</feature>
<gene>
    <name evidence="2" type="ORF">K452DRAFT_290055</name>
</gene>
<keyword evidence="1" id="KW-0732">Signal</keyword>
<evidence type="ECO:0000256" key="1">
    <source>
        <dbReference type="SAM" id="SignalP"/>
    </source>
</evidence>